<dbReference type="SUPFAM" id="SSF54060">
    <property type="entry name" value="His-Me finger endonucleases"/>
    <property type="match status" value="1"/>
</dbReference>
<dbReference type="GO" id="GO:0004519">
    <property type="term" value="F:endonuclease activity"/>
    <property type="evidence" value="ECO:0007669"/>
    <property type="project" value="UniProtKB-KW"/>
</dbReference>
<evidence type="ECO:0000259" key="1">
    <source>
        <dbReference type="Pfam" id="PF07463"/>
    </source>
</evidence>
<keyword evidence="4" id="KW-1185">Reference proteome</keyword>
<dbReference type="GeneID" id="22276324"/>
<organism evidence="3 4">
    <name type="scientific">Staphylococcus phage MCE-2014</name>
    <dbReference type="NCBI Taxonomy" id="1524910"/>
    <lineage>
        <taxon>Viruses</taxon>
        <taxon>Duplodnaviria</taxon>
        <taxon>Heunggongvirae</taxon>
        <taxon>Uroviricota</taxon>
        <taxon>Caudoviricetes</taxon>
        <taxon>Herelleviridae</taxon>
        <taxon>Twortvirinae</taxon>
        <taxon>Kayvirus</taxon>
        <taxon>Kayvirus MCE2014</taxon>
    </lineage>
</organism>
<dbReference type="InterPro" id="IPR010902">
    <property type="entry name" value="NUMOD4"/>
</dbReference>
<dbReference type="InterPro" id="IPR003615">
    <property type="entry name" value="HNH_nuc"/>
</dbReference>
<dbReference type="Gene3D" id="3.90.75.20">
    <property type="match status" value="1"/>
</dbReference>
<reference evidence="3 4" key="1">
    <citation type="journal article" date="2014" name="Appl. Environ. Microbiol.">
        <title>Combined Use of Bacteriophage K and a Novel Bacteriophage To Reduce Staphylococcus aureus Biofilm Formation.</title>
        <authorList>
            <person name="Alves D.R."/>
            <person name="Gaudion A."/>
            <person name="Bean J.E."/>
            <person name="Perez Esteban P."/>
            <person name="Arnot T.C."/>
            <person name="Harper D.R."/>
            <person name="Kot W."/>
            <person name="Hansen L.H."/>
            <person name="Enright M.C."/>
            <person name="Jenkins A.T."/>
        </authorList>
    </citation>
    <scope>NUCLEOTIDE SEQUENCE [LARGE SCALE GENOMIC DNA]</scope>
</reference>
<protein>
    <submittedName>
        <fullName evidence="3">HNH homing endonuclease</fullName>
    </submittedName>
</protein>
<dbReference type="Pfam" id="PF07463">
    <property type="entry name" value="NUMOD4"/>
    <property type="match status" value="1"/>
</dbReference>
<evidence type="ECO:0000259" key="2">
    <source>
        <dbReference type="Pfam" id="PF13392"/>
    </source>
</evidence>
<dbReference type="Proteomes" id="UP000028960">
    <property type="component" value="Segment"/>
</dbReference>
<dbReference type="InterPro" id="IPR044925">
    <property type="entry name" value="His-Me_finger_sf"/>
</dbReference>
<dbReference type="Gene3D" id="1.10.10.10">
    <property type="entry name" value="Winged helix-like DNA-binding domain superfamily/Winged helix DNA-binding domain"/>
    <property type="match status" value="1"/>
</dbReference>
<name>A0A076G430_9CAUD</name>
<dbReference type="EMBL" id="KJ888149">
    <property type="protein sequence ID" value="AII26976.1"/>
    <property type="molecule type" value="Genomic_DNA"/>
</dbReference>
<evidence type="ECO:0000313" key="4">
    <source>
        <dbReference type="Proteomes" id="UP000028960"/>
    </source>
</evidence>
<feature type="domain" description="NUMOD4" evidence="1">
    <location>
        <begin position="37"/>
        <end position="79"/>
    </location>
</feature>
<dbReference type="GO" id="GO:0016788">
    <property type="term" value="F:hydrolase activity, acting on ester bonds"/>
    <property type="evidence" value="ECO:0007669"/>
    <property type="project" value="InterPro"/>
</dbReference>
<feature type="domain" description="HNH nuclease" evidence="2">
    <location>
        <begin position="85"/>
        <end position="127"/>
    </location>
</feature>
<dbReference type="RefSeq" id="YP_009098066.1">
    <property type="nucleotide sequence ID" value="NC_025416.1"/>
</dbReference>
<proteinExistence type="predicted"/>
<keyword evidence="3" id="KW-0255">Endonuclease</keyword>
<dbReference type="InterPro" id="IPR036388">
    <property type="entry name" value="WH-like_DNA-bd_sf"/>
</dbReference>
<evidence type="ECO:0000313" key="3">
    <source>
        <dbReference type="EMBL" id="AII26976.1"/>
    </source>
</evidence>
<keyword evidence="3" id="KW-0540">Nuclease</keyword>
<keyword evidence="3" id="KW-0378">Hydrolase</keyword>
<accession>A0A076G430</accession>
<dbReference type="Pfam" id="PF13392">
    <property type="entry name" value="HNH_3"/>
    <property type="match status" value="1"/>
</dbReference>
<dbReference type="KEGG" id="vg:22276324"/>
<sequence length="269" mass="31215">MGKVQRLGVETIQSIHTHESKGIISVVGNNKESYMKEIWKKVVGFENYEVSNKGKVRNIKTNYILKPWIINSGYEQVSIGIANVLVHRLVAMTFIPTDSYSIVNHIDNNKLNNCVENLEWVSYKGNSAHANKQGRLNTYSAREKLSSVSKKAIYQKDMEGNIIKLWDSPSEAEKESNGYFKSTKISSVAHGKRKHHRSYTWEYVYKDSKRSLNKSINMYDLNNNLLYEDLTMNKIMGILEMNNHKTLRDKLRNTDDFVEYRGYKFKNNN</sequence>